<proteinExistence type="predicted"/>
<comment type="caution">
    <text evidence="5">The sequence shown here is derived from an EMBL/GenBank/DDBJ whole genome shotgun (WGS) entry which is preliminary data.</text>
</comment>
<evidence type="ECO:0000313" key="5">
    <source>
        <dbReference type="EMBL" id="MBU3827000.1"/>
    </source>
</evidence>
<keyword evidence="1" id="KW-0479">Metal-binding</keyword>
<protein>
    <submittedName>
        <fullName evidence="5">Metallophosphoesterase</fullName>
    </submittedName>
</protein>
<dbReference type="GO" id="GO:0009245">
    <property type="term" value="P:lipid A biosynthetic process"/>
    <property type="evidence" value="ECO:0007669"/>
    <property type="project" value="TreeGrafter"/>
</dbReference>
<dbReference type="AlphaFoldDB" id="A0A9E2NSJ4"/>
<reference evidence="5" key="2">
    <citation type="submission" date="2021-04" db="EMBL/GenBank/DDBJ databases">
        <authorList>
            <person name="Gilroy R."/>
        </authorList>
    </citation>
    <scope>NUCLEOTIDE SEQUENCE</scope>
    <source>
        <strain evidence="5">687</strain>
    </source>
</reference>
<feature type="transmembrane region" description="Helical" evidence="3">
    <location>
        <begin position="36"/>
        <end position="57"/>
    </location>
</feature>
<accession>A0A9E2NSJ4</accession>
<dbReference type="CDD" id="cd07385">
    <property type="entry name" value="MPP_YkuE_C"/>
    <property type="match status" value="1"/>
</dbReference>
<dbReference type="InterPro" id="IPR004843">
    <property type="entry name" value="Calcineurin-like_PHP"/>
</dbReference>
<evidence type="ECO:0000256" key="1">
    <source>
        <dbReference type="ARBA" id="ARBA00022723"/>
    </source>
</evidence>
<feature type="transmembrane region" description="Helical" evidence="3">
    <location>
        <begin position="116"/>
        <end position="136"/>
    </location>
</feature>
<dbReference type="GO" id="GO:0008758">
    <property type="term" value="F:UDP-2,3-diacylglucosamine hydrolase activity"/>
    <property type="evidence" value="ECO:0007669"/>
    <property type="project" value="TreeGrafter"/>
</dbReference>
<dbReference type="Proteomes" id="UP000824150">
    <property type="component" value="Unassembled WGS sequence"/>
</dbReference>
<sequence length="391" mass="42823">MKGISLIYIIIVLFSAGSAFYGLLHILRQLRVSWRLTLSLALLLALLSGGHQFLLSYGNYHDLSVIHPLLYLTAFAANFGIFALPLALVIDIMLSILRLAKGPILTRPPLIYLRKIYGACALIFISICSVVALIFAQALPQFDRQDIYIANLHPDLEGLTIAQVSDVHTSPFFTAARSESIVQELMQAKPDLIVFTGDQVDGNPSQRGKDMLPFTKLQAPLGVYYIAGNHEYITGMGEWQRWYQAHGLNLLINAHARAQVGSAQLSIVGLDDAQALRAGERGFNGPNIEQALTGLADDDFRLLLAHQPRGTQQYADPRFGIDLMLSGHTHGGQVPLLNVLTGAANQGLLAGLYHLGKMQLYVSEGAGLWQGFCARLGTQSQINLFTLKRAH</sequence>
<dbReference type="EMBL" id="JAHLFG010000062">
    <property type="protein sequence ID" value="MBU3827000.1"/>
    <property type="molecule type" value="Genomic_DNA"/>
</dbReference>
<dbReference type="Pfam" id="PF00149">
    <property type="entry name" value="Metallophos"/>
    <property type="match status" value="1"/>
</dbReference>
<keyword evidence="3" id="KW-0472">Membrane</keyword>
<feature type="domain" description="Calcineurin-like phosphoesterase" evidence="4">
    <location>
        <begin position="160"/>
        <end position="331"/>
    </location>
</feature>
<dbReference type="Gene3D" id="3.60.21.10">
    <property type="match status" value="1"/>
</dbReference>
<keyword evidence="3" id="KW-0812">Transmembrane</keyword>
<dbReference type="InterPro" id="IPR029052">
    <property type="entry name" value="Metallo-depent_PP-like"/>
</dbReference>
<dbReference type="SUPFAM" id="SSF56300">
    <property type="entry name" value="Metallo-dependent phosphatases"/>
    <property type="match status" value="1"/>
</dbReference>
<evidence type="ECO:0000256" key="2">
    <source>
        <dbReference type="ARBA" id="ARBA00022801"/>
    </source>
</evidence>
<dbReference type="GO" id="GO:0016020">
    <property type="term" value="C:membrane"/>
    <property type="evidence" value="ECO:0007669"/>
    <property type="project" value="GOC"/>
</dbReference>
<name>A0A9E2NSJ4_9GAMM</name>
<feature type="transmembrane region" description="Helical" evidence="3">
    <location>
        <begin position="69"/>
        <end position="96"/>
    </location>
</feature>
<evidence type="ECO:0000259" key="4">
    <source>
        <dbReference type="Pfam" id="PF00149"/>
    </source>
</evidence>
<evidence type="ECO:0000313" key="6">
    <source>
        <dbReference type="Proteomes" id="UP000824150"/>
    </source>
</evidence>
<dbReference type="PANTHER" id="PTHR31302:SF31">
    <property type="entry name" value="PHOSPHODIESTERASE YAEI"/>
    <property type="match status" value="1"/>
</dbReference>
<dbReference type="GO" id="GO:0046872">
    <property type="term" value="F:metal ion binding"/>
    <property type="evidence" value="ECO:0007669"/>
    <property type="project" value="UniProtKB-KW"/>
</dbReference>
<gene>
    <name evidence="5" type="ORF">IAA31_05870</name>
</gene>
<organism evidence="5 6">
    <name type="scientific">Candidatus Anaerobiospirillum merdipullorum</name>
    <dbReference type="NCBI Taxonomy" id="2838450"/>
    <lineage>
        <taxon>Bacteria</taxon>
        <taxon>Pseudomonadati</taxon>
        <taxon>Pseudomonadota</taxon>
        <taxon>Gammaproteobacteria</taxon>
        <taxon>Aeromonadales</taxon>
        <taxon>Succinivibrionaceae</taxon>
        <taxon>Anaerobiospirillum</taxon>
    </lineage>
</organism>
<evidence type="ECO:0000256" key="3">
    <source>
        <dbReference type="SAM" id="Phobius"/>
    </source>
</evidence>
<dbReference type="PANTHER" id="PTHR31302">
    <property type="entry name" value="TRANSMEMBRANE PROTEIN WITH METALLOPHOSPHOESTERASE DOMAIN-RELATED"/>
    <property type="match status" value="1"/>
</dbReference>
<dbReference type="InterPro" id="IPR051158">
    <property type="entry name" value="Metallophosphoesterase_sf"/>
</dbReference>
<keyword evidence="3" id="KW-1133">Transmembrane helix</keyword>
<feature type="transmembrane region" description="Helical" evidence="3">
    <location>
        <begin position="6"/>
        <end position="24"/>
    </location>
</feature>
<reference evidence="5" key="1">
    <citation type="journal article" date="2021" name="PeerJ">
        <title>Extensive microbial diversity within the chicken gut microbiome revealed by metagenomics and culture.</title>
        <authorList>
            <person name="Gilroy R."/>
            <person name="Ravi A."/>
            <person name="Getino M."/>
            <person name="Pursley I."/>
            <person name="Horton D.L."/>
            <person name="Alikhan N.F."/>
            <person name="Baker D."/>
            <person name="Gharbi K."/>
            <person name="Hall N."/>
            <person name="Watson M."/>
            <person name="Adriaenssens E.M."/>
            <person name="Foster-Nyarko E."/>
            <person name="Jarju S."/>
            <person name="Secka A."/>
            <person name="Antonio M."/>
            <person name="Oren A."/>
            <person name="Chaudhuri R.R."/>
            <person name="La Ragione R."/>
            <person name="Hildebrand F."/>
            <person name="Pallen M.J."/>
        </authorList>
    </citation>
    <scope>NUCLEOTIDE SEQUENCE</scope>
    <source>
        <strain evidence="5">687</strain>
    </source>
</reference>
<keyword evidence="2" id="KW-0378">Hydrolase</keyword>